<dbReference type="Gene3D" id="1.10.10.1130">
    <property type="entry name" value="Uncharacterised protein PF10982, DUF2789"/>
    <property type="match status" value="1"/>
</dbReference>
<dbReference type="InterPro" id="IPR021250">
    <property type="entry name" value="DUF2789"/>
</dbReference>
<gene>
    <name evidence="1" type="ORF">IQ22_02326</name>
</gene>
<proteinExistence type="predicted"/>
<comment type="caution">
    <text evidence="1">The sequence shown here is derived from an EMBL/GenBank/DDBJ whole genome shotgun (WGS) entry which is preliminary data.</text>
</comment>
<dbReference type="AlphaFoldDB" id="A0A562QAD1"/>
<dbReference type="Proteomes" id="UP000316905">
    <property type="component" value="Unassembled WGS sequence"/>
</dbReference>
<dbReference type="RefSeq" id="WP_145141831.1">
    <property type="nucleotide sequence ID" value="NZ_VLKY01000007.1"/>
</dbReference>
<dbReference type="OrthoDB" id="5828847at2"/>
<accession>A0A562QAD1</accession>
<name>A0A562QAD1_9PSED</name>
<dbReference type="InterPro" id="IPR038086">
    <property type="entry name" value="DUF2789_sf"/>
</dbReference>
<keyword evidence="2" id="KW-1185">Reference proteome</keyword>
<evidence type="ECO:0000313" key="2">
    <source>
        <dbReference type="Proteomes" id="UP000316905"/>
    </source>
</evidence>
<sequence length="84" mass="9476">MELPVKDLTTLFDQLGLDSDEASIEAFIAQHYPLPDDMKISEAPFWSAGQAAFLKEEIMKDAEWEPIVDELNVRLHENKSPAST</sequence>
<dbReference type="EMBL" id="VLKY01000007">
    <property type="protein sequence ID" value="TWI53721.1"/>
    <property type="molecule type" value="Genomic_DNA"/>
</dbReference>
<protein>
    <submittedName>
        <fullName evidence="1">Uncharacterized protein DUF2789</fullName>
    </submittedName>
</protein>
<organism evidence="1 2">
    <name type="scientific">Pseudomonas duriflava</name>
    <dbReference type="NCBI Taxonomy" id="459528"/>
    <lineage>
        <taxon>Bacteria</taxon>
        <taxon>Pseudomonadati</taxon>
        <taxon>Pseudomonadota</taxon>
        <taxon>Gammaproteobacteria</taxon>
        <taxon>Pseudomonadales</taxon>
        <taxon>Pseudomonadaceae</taxon>
        <taxon>Pseudomonas</taxon>
    </lineage>
</organism>
<evidence type="ECO:0000313" key="1">
    <source>
        <dbReference type="EMBL" id="TWI53721.1"/>
    </source>
</evidence>
<dbReference type="Pfam" id="PF10982">
    <property type="entry name" value="DUF2789"/>
    <property type="match status" value="1"/>
</dbReference>
<reference evidence="1 2" key="1">
    <citation type="journal article" date="2015" name="Stand. Genomic Sci.">
        <title>Genomic Encyclopedia of Bacterial and Archaeal Type Strains, Phase III: the genomes of soil and plant-associated and newly described type strains.</title>
        <authorList>
            <person name="Whitman W.B."/>
            <person name="Woyke T."/>
            <person name="Klenk H.P."/>
            <person name="Zhou Y."/>
            <person name="Lilburn T.G."/>
            <person name="Beck B.J."/>
            <person name="De Vos P."/>
            <person name="Vandamme P."/>
            <person name="Eisen J.A."/>
            <person name="Garrity G."/>
            <person name="Hugenholtz P."/>
            <person name="Kyrpides N.C."/>
        </authorList>
    </citation>
    <scope>NUCLEOTIDE SEQUENCE [LARGE SCALE GENOMIC DNA]</scope>
    <source>
        <strain evidence="1 2">CGMCC 1.6858</strain>
    </source>
</reference>